<gene>
    <name evidence="1" type="ORF">COV54_01120</name>
</gene>
<feature type="non-terminal residue" evidence="1">
    <location>
        <position position="123"/>
    </location>
</feature>
<dbReference type="Proteomes" id="UP000228867">
    <property type="component" value="Unassembled WGS sequence"/>
</dbReference>
<proteinExistence type="predicted"/>
<evidence type="ECO:0000313" key="1">
    <source>
        <dbReference type="EMBL" id="PIR07426.1"/>
    </source>
</evidence>
<name>A0A2H0NH50_9BACT</name>
<protein>
    <submittedName>
        <fullName evidence="1">Uncharacterized protein</fullName>
    </submittedName>
</protein>
<dbReference type="AlphaFoldDB" id="A0A2H0NH50"/>
<comment type="caution">
    <text evidence="1">The sequence shown here is derived from an EMBL/GenBank/DDBJ whole genome shotgun (WGS) entry which is preliminary data.</text>
</comment>
<accession>A0A2H0NH50</accession>
<reference evidence="1 2" key="1">
    <citation type="submission" date="2017-09" db="EMBL/GenBank/DDBJ databases">
        <title>Depth-based differentiation of microbial function through sediment-hosted aquifers and enrichment of novel symbionts in the deep terrestrial subsurface.</title>
        <authorList>
            <person name="Probst A.J."/>
            <person name="Ladd B."/>
            <person name="Jarett J.K."/>
            <person name="Geller-Mcgrath D.E."/>
            <person name="Sieber C.M."/>
            <person name="Emerson J.B."/>
            <person name="Anantharaman K."/>
            <person name="Thomas B.C."/>
            <person name="Malmstrom R."/>
            <person name="Stieglmeier M."/>
            <person name="Klingl A."/>
            <person name="Woyke T."/>
            <person name="Ryan C.M."/>
            <person name="Banfield J.F."/>
        </authorList>
    </citation>
    <scope>NUCLEOTIDE SEQUENCE [LARGE SCALE GENOMIC DNA]</scope>
    <source>
        <strain evidence="1">CG11_big_fil_rev_8_21_14_0_20_38_23</strain>
    </source>
</reference>
<evidence type="ECO:0000313" key="2">
    <source>
        <dbReference type="Proteomes" id="UP000228867"/>
    </source>
</evidence>
<sequence length="123" mass="13034">MKNLFKNPFFYINIFLLVLLILLAGSINPNSTDLPYFAKKAIAAVQNIIGQGTVNYLAAFTGANQIGDSIIYDTGTNVGIGTTAPGEKLQVVGNIKLGGTEGDIKDVHAIIGYNDLFLKGNSA</sequence>
<dbReference type="EMBL" id="PCWR01000026">
    <property type="protein sequence ID" value="PIR07426.1"/>
    <property type="molecule type" value="Genomic_DNA"/>
</dbReference>
<organism evidence="1 2">
    <name type="scientific">Candidatus Jorgensenbacteria bacterium CG11_big_fil_rev_8_21_14_0_20_38_23</name>
    <dbReference type="NCBI Taxonomy" id="1974594"/>
    <lineage>
        <taxon>Bacteria</taxon>
        <taxon>Candidatus Joergenseniibacteriota</taxon>
    </lineage>
</organism>